<evidence type="ECO:0000256" key="11">
    <source>
        <dbReference type="ARBA" id="ARBA00022842"/>
    </source>
</evidence>
<protein>
    <recommendedName>
        <fullName evidence="7">Thiamine-triphosphatase</fullName>
        <ecNumber evidence="6">3.6.1.28</ecNumber>
    </recommendedName>
</protein>
<keyword evidence="10" id="KW-0378">Hydrolase</keyword>
<reference evidence="16" key="2">
    <citation type="submission" date="2025-09" db="UniProtKB">
        <authorList>
            <consortium name="Ensembl"/>
        </authorList>
    </citation>
    <scope>IDENTIFICATION</scope>
</reference>
<evidence type="ECO:0000256" key="10">
    <source>
        <dbReference type="ARBA" id="ARBA00022801"/>
    </source>
</evidence>
<evidence type="ECO:0000256" key="1">
    <source>
        <dbReference type="ARBA" id="ARBA00001946"/>
    </source>
</evidence>
<dbReference type="GO" id="GO:0042357">
    <property type="term" value="P:thiamine diphosphate metabolic process"/>
    <property type="evidence" value="ECO:0007669"/>
    <property type="project" value="TreeGrafter"/>
</dbReference>
<dbReference type="Proteomes" id="UP000694393">
    <property type="component" value="Unplaced"/>
</dbReference>
<dbReference type="GO" id="GO:0006772">
    <property type="term" value="P:thiamine metabolic process"/>
    <property type="evidence" value="ECO:0007669"/>
    <property type="project" value="InterPro"/>
</dbReference>
<evidence type="ECO:0000313" key="17">
    <source>
        <dbReference type="Proteomes" id="UP000694393"/>
    </source>
</evidence>
<dbReference type="SMART" id="SM01118">
    <property type="entry name" value="CYTH"/>
    <property type="match status" value="1"/>
</dbReference>
<dbReference type="Pfam" id="PF01928">
    <property type="entry name" value="CYTH"/>
    <property type="match status" value="1"/>
</dbReference>
<feature type="domain" description="CYTH" evidence="15">
    <location>
        <begin position="10"/>
        <end position="233"/>
    </location>
</feature>
<comment type="subcellular location">
    <subcellularLocation>
        <location evidence="3">Cytoplasm</location>
    </subcellularLocation>
</comment>
<evidence type="ECO:0000256" key="9">
    <source>
        <dbReference type="ARBA" id="ARBA00022723"/>
    </source>
</evidence>
<dbReference type="GO" id="GO:0000287">
    <property type="term" value="F:magnesium ion binding"/>
    <property type="evidence" value="ECO:0007669"/>
    <property type="project" value="TreeGrafter"/>
</dbReference>
<proteinExistence type="inferred from homology"/>
<comment type="catalytic activity">
    <reaction evidence="13">
        <text>thiamine triphosphate + H2O = thiamine diphosphate + phosphate + H(+)</text>
        <dbReference type="Rhea" id="RHEA:11744"/>
        <dbReference type="ChEBI" id="CHEBI:15377"/>
        <dbReference type="ChEBI" id="CHEBI:15378"/>
        <dbReference type="ChEBI" id="CHEBI:43474"/>
        <dbReference type="ChEBI" id="CHEBI:58937"/>
        <dbReference type="ChEBI" id="CHEBI:58938"/>
        <dbReference type="EC" id="3.6.1.28"/>
    </reaction>
</comment>
<keyword evidence="9" id="KW-0479">Metal-binding</keyword>
<dbReference type="PANTHER" id="PTHR14586:SF1">
    <property type="entry name" value="THIAMINE-TRIPHOSPHATASE"/>
    <property type="match status" value="1"/>
</dbReference>
<dbReference type="InterPro" id="IPR033469">
    <property type="entry name" value="CYTH-like_dom_sf"/>
</dbReference>
<dbReference type="InterPro" id="IPR012177">
    <property type="entry name" value="ThTPase_euk"/>
</dbReference>
<dbReference type="CDD" id="cd07758">
    <property type="entry name" value="ThTPase"/>
    <property type="match status" value="1"/>
</dbReference>
<keyword evidence="8" id="KW-0963">Cytoplasm</keyword>
<comment type="cofactor">
    <cofactor evidence="1">
        <name>Mg(2+)</name>
        <dbReference type="ChEBI" id="CHEBI:18420"/>
    </cofactor>
</comment>
<evidence type="ECO:0000313" key="16">
    <source>
        <dbReference type="Ensembl" id="ENSPCEP00000011166.1"/>
    </source>
</evidence>
<evidence type="ECO:0000256" key="6">
    <source>
        <dbReference type="ARBA" id="ARBA00012378"/>
    </source>
</evidence>
<dbReference type="Gene3D" id="2.40.320.10">
    <property type="entry name" value="Hypothetical Protein Pfu-838710-001"/>
    <property type="match status" value="1"/>
</dbReference>
<dbReference type="InterPro" id="IPR039582">
    <property type="entry name" value="THTPA"/>
</dbReference>
<comment type="similarity">
    <text evidence="4">Belongs to the ThTPase family.</text>
</comment>
<dbReference type="EC" id="3.6.1.28" evidence="6"/>
<reference evidence="16" key="1">
    <citation type="submission" date="2025-08" db="UniProtKB">
        <authorList>
            <consortium name="Ensembl"/>
        </authorList>
    </citation>
    <scope>IDENTIFICATION</scope>
</reference>
<evidence type="ECO:0000256" key="5">
    <source>
        <dbReference type="ARBA" id="ARBA00011245"/>
    </source>
</evidence>
<keyword evidence="17" id="KW-1185">Reference proteome</keyword>
<evidence type="ECO:0000256" key="14">
    <source>
        <dbReference type="SAM" id="MobiDB-lite"/>
    </source>
</evidence>
<sequence length="313" mass="33199">MERPTMPLGSIEVESKFVAGPDTEAKLAALGAAPASNSSFSDCYYDTPDLRLTLADHWLRLRQGAGWELKCPPMPRPVPGVSSHLLGTTFPELPAWGTVASNHIPGARSQELPATATMYQELTSPQAIVDRLCKVVGVAPLPSWDQVPAAVAGLDLKEFASFVTQRRSYRLAGGLRVDLDEANFDYTVAEVEALAETPEDVPAALEAVMQLRQALGLEGTAGVPGKMSVYLQRHRPSHYQALLRAGVLHDPSPTLNSTVSGLKTMAEGQATTAESGPTGTGEAQEVEIGLSTGERIGHGQDISKVALVNDPGP</sequence>
<name>A0A8C8VIS9_9SAUR</name>
<dbReference type="GO" id="GO:0005737">
    <property type="term" value="C:cytoplasm"/>
    <property type="evidence" value="ECO:0007669"/>
    <property type="project" value="UniProtKB-SubCell"/>
</dbReference>
<organism evidence="16 17">
    <name type="scientific">Pelusios castaneus</name>
    <name type="common">West African mud turtle</name>
    <dbReference type="NCBI Taxonomy" id="367368"/>
    <lineage>
        <taxon>Eukaryota</taxon>
        <taxon>Metazoa</taxon>
        <taxon>Chordata</taxon>
        <taxon>Craniata</taxon>
        <taxon>Vertebrata</taxon>
        <taxon>Euteleostomi</taxon>
        <taxon>Archelosauria</taxon>
        <taxon>Testudinata</taxon>
        <taxon>Testudines</taxon>
        <taxon>Pleurodira</taxon>
        <taxon>Pelomedusidae</taxon>
        <taxon>Pelusios</taxon>
    </lineage>
</organism>
<feature type="region of interest" description="Disordered" evidence="14">
    <location>
        <begin position="291"/>
        <end position="313"/>
    </location>
</feature>
<evidence type="ECO:0000256" key="4">
    <source>
        <dbReference type="ARBA" id="ARBA00008181"/>
    </source>
</evidence>
<evidence type="ECO:0000256" key="12">
    <source>
        <dbReference type="ARBA" id="ARBA00022990"/>
    </source>
</evidence>
<evidence type="ECO:0000256" key="13">
    <source>
        <dbReference type="ARBA" id="ARBA00048194"/>
    </source>
</evidence>
<dbReference type="InterPro" id="IPR023577">
    <property type="entry name" value="CYTH_domain"/>
</dbReference>
<dbReference type="AlphaFoldDB" id="A0A8C8VIS9"/>
<keyword evidence="12" id="KW-0007">Acetylation</keyword>
<dbReference type="Ensembl" id="ENSPCET00000011532.1">
    <property type="protein sequence ID" value="ENSPCEP00000011166.1"/>
    <property type="gene ID" value="ENSPCEG00000008841.1"/>
</dbReference>
<evidence type="ECO:0000259" key="15">
    <source>
        <dbReference type="SMART" id="SM01118"/>
    </source>
</evidence>
<dbReference type="PANTHER" id="PTHR14586">
    <property type="entry name" value="THIAMINE-TRIPHOSPHATASE"/>
    <property type="match status" value="1"/>
</dbReference>
<comment type="function">
    <text evidence="2">Hydrolase highly specific for thiamine triphosphate (ThTP).</text>
</comment>
<evidence type="ECO:0000256" key="7">
    <source>
        <dbReference type="ARBA" id="ARBA00020088"/>
    </source>
</evidence>
<dbReference type="SUPFAM" id="SSF55154">
    <property type="entry name" value="CYTH-like phosphatases"/>
    <property type="match status" value="2"/>
</dbReference>
<accession>A0A8C8VIS9</accession>
<evidence type="ECO:0000256" key="3">
    <source>
        <dbReference type="ARBA" id="ARBA00004496"/>
    </source>
</evidence>
<evidence type="ECO:0000256" key="8">
    <source>
        <dbReference type="ARBA" id="ARBA00022490"/>
    </source>
</evidence>
<evidence type="ECO:0000256" key="2">
    <source>
        <dbReference type="ARBA" id="ARBA00002106"/>
    </source>
</evidence>
<comment type="subunit">
    <text evidence="5">Monomer.</text>
</comment>
<keyword evidence="11" id="KW-0460">Magnesium</keyword>
<dbReference type="GO" id="GO:0050333">
    <property type="term" value="F:thiamine triphosphate phosphatase activity"/>
    <property type="evidence" value="ECO:0007669"/>
    <property type="project" value="UniProtKB-EC"/>
</dbReference>